<name>A0A6J5RQ53_9CAUD</name>
<evidence type="ECO:0000313" key="2">
    <source>
        <dbReference type="EMBL" id="CAB4195828.1"/>
    </source>
</evidence>
<dbReference type="EMBL" id="LR797242">
    <property type="protein sequence ID" value="CAB4195828.1"/>
    <property type="molecule type" value="Genomic_DNA"/>
</dbReference>
<gene>
    <name evidence="2" type="ORF">UFOVP1295_38</name>
</gene>
<protein>
    <submittedName>
        <fullName evidence="2">Uncharacterized protein</fullName>
    </submittedName>
</protein>
<reference evidence="2" key="1">
    <citation type="submission" date="2020-05" db="EMBL/GenBank/DDBJ databases">
        <authorList>
            <person name="Chiriac C."/>
            <person name="Salcher M."/>
            <person name="Ghai R."/>
            <person name="Kavagutti S V."/>
        </authorList>
    </citation>
    <scope>NUCLEOTIDE SEQUENCE</scope>
</reference>
<evidence type="ECO:0000256" key="1">
    <source>
        <dbReference type="SAM" id="Phobius"/>
    </source>
</evidence>
<keyword evidence="1" id="KW-0812">Transmembrane</keyword>
<accession>A0A6J5RQ53</accession>
<keyword evidence="1" id="KW-1133">Transmembrane helix</keyword>
<keyword evidence="1" id="KW-0472">Membrane</keyword>
<sequence length="112" mass="13103">MLDLNNNKFTYREEKQQAKRGSMHNTYEKEFNKEHELKITRANLKAADDLIYISKNGYYKLQYSKKSGLFDVVERKNPWVFILGCGIVGLTFNAIIITAAFFPEAFRTFFGF</sequence>
<organism evidence="2">
    <name type="scientific">uncultured Caudovirales phage</name>
    <dbReference type="NCBI Taxonomy" id="2100421"/>
    <lineage>
        <taxon>Viruses</taxon>
        <taxon>Duplodnaviria</taxon>
        <taxon>Heunggongvirae</taxon>
        <taxon>Uroviricota</taxon>
        <taxon>Caudoviricetes</taxon>
        <taxon>Peduoviridae</taxon>
        <taxon>Maltschvirus</taxon>
        <taxon>Maltschvirus maltsch</taxon>
    </lineage>
</organism>
<proteinExistence type="predicted"/>
<feature type="transmembrane region" description="Helical" evidence="1">
    <location>
        <begin position="79"/>
        <end position="102"/>
    </location>
</feature>